<dbReference type="InterPro" id="IPR052176">
    <property type="entry name" value="Glycosyl_Hydrlase_43_Enz"/>
</dbReference>
<keyword evidence="5 6" id="KW-0326">Glycosidase</keyword>
<dbReference type="Pfam" id="PF04616">
    <property type="entry name" value="Glyco_hydro_43"/>
    <property type="match status" value="1"/>
</dbReference>
<keyword evidence="4" id="KW-0119">Carbohydrate metabolism</keyword>
<dbReference type="EMBL" id="JACNYK010000001">
    <property type="protein sequence ID" value="MBD1424460.1"/>
    <property type="molecule type" value="Genomic_DNA"/>
</dbReference>
<sequence length="380" mass="43332">MNKLFFILIGLLFTMLSCNSNRTQSQENQENPESQDNKAAVYESNNPLDVAFGDPFIVYDDESDTYYMYGTGGVKNGFMAYSSKDLKTWEKREQVYSADQEKSWGTKDFWAPEVYKGNGKYYMFYSAHWKNNPNNELENYKIGVAIADNPLGPFEDMTGEPLFDPGYPIIDANVYFSEDGKLYLYYSRCCYKHAVESEIADWAREKKMFNEIEESWIYGIELSPDFASVIGEPVLLLRPPVSMDDQQAEWESRSVTSGEVNRRWTEGSYLFKHNDTYYMMYSANFFGGQHYAVGYATASSPLGPFEKSAANPILQKNTESGGIVSGTGHNSLLQDREGKMWCVYHGRTNKTGDERLVFLDELQLTENGELKVKGPTVKVD</sequence>
<evidence type="ECO:0000256" key="3">
    <source>
        <dbReference type="ARBA" id="ARBA00022801"/>
    </source>
</evidence>
<evidence type="ECO:0000256" key="5">
    <source>
        <dbReference type="ARBA" id="ARBA00023295"/>
    </source>
</evidence>
<keyword evidence="8" id="KW-1185">Reference proteome</keyword>
<keyword evidence="3 6" id="KW-0378">Hydrolase</keyword>
<evidence type="ECO:0000256" key="2">
    <source>
        <dbReference type="ARBA" id="ARBA00022651"/>
    </source>
</evidence>
<dbReference type="SUPFAM" id="SSF75005">
    <property type="entry name" value="Arabinanase/levansucrase/invertase"/>
    <property type="match status" value="1"/>
</dbReference>
<evidence type="ECO:0000313" key="7">
    <source>
        <dbReference type="EMBL" id="MBD1424460.1"/>
    </source>
</evidence>
<evidence type="ECO:0000256" key="6">
    <source>
        <dbReference type="RuleBase" id="RU361187"/>
    </source>
</evidence>
<organism evidence="7 8">
    <name type="scientific">Sphingobacterium arenae</name>
    <dbReference type="NCBI Taxonomy" id="1280598"/>
    <lineage>
        <taxon>Bacteria</taxon>
        <taxon>Pseudomonadati</taxon>
        <taxon>Bacteroidota</taxon>
        <taxon>Sphingobacteriia</taxon>
        <taxon>Sphingobacteriales</taxon>
        <taxon>Sphingobacteriaceae</taxon>
        <taxon>Sphingobacterium</taxon>
    </lineage>
</organism>
<keyword evidence="2" id="KW-0858">Xylan degradation</keyword>
<evidence type="ECO:0000256" key="4">
    <source>
        <dbReference type="ARBA" id="ARBA00023277"/>
    </source>
</evidence>
<accession>A0ABR7XZG9</accession>
<gene>
    <name evidence="7" type="ORF">H8B17_02605</name>
</gene>
<protein>
    <submittedName>
        <fullName evidence="7">Family 43 glycosylhydrolase</fullName>
    </submittedName>
</protein>
<dbReference type="InterPro" id="IPR006710">
    <property type="entry name" value="Glyco_hydro_43"/>
</dbReference>
<name>A0ABR7XZG9_9SPHI</name>
<comment type="caution">
    <text evidence="7">The sequence shown here is derived from an EMBL/GenBank/DDBJ whole genome shotgun (WGS) entry which is preliminary data.</text>
</comment>
<reference evidence="7 8" key="1">
    <citation type="submission" date="2020-08" db="EMBL/GenBank/DDBJ databases">
        <title>Sphingobacterium sp. DN00404 isolated from aquaculture water.</title>
        <authorList>
            <person name="Zhang M."/>
        </authorList>
    </citation>
    <scope>NUCLEOTIDE SEQUENCE [LARGE SCALE GENOMIC DNA]</scope>
    <source>
        <strain evidence="7 8">KCTC 32294</strain>
    </source>
</reference>
<dbReference type="PROSITE" id="PS51257">
    <property type="entry name" value="PROKAR_LIPOPROTEIN"/>
    <property type="match status" value="1"/>
</dbReference>
<dbReference type="CDD" id="cd08991">
    <property type="entry name" value="GH43_HoAraf43-like"/>
    <property type="match status" value="1"/>
</dbReference>
<proteinExistence type="inferred from homology"/>
<dbReference type="Gene3D" id="2.115.10.20">
    <property type="entry name" value="Glycosyl hydrolase domain, family 43"/>
    <property type="match status" value="1"/>
</dbReference>
<evidence type="ECO:0000313" key="8">
    <source>
        <dbReference type="Proteomes" id="UP000606494"/>
    </source>
</evidence>
<dbReference type="InterPro" id="IPR023296">
    <property type="entry name" value="Glyco_hydro_beta-prop_sf"/>
</dbReference>
<dbReference type="Proteomes" id="UP000606494">
    <property type="component" value="Unassembled WGS sequence"/>
</dbReference>
<dbReference type="PANTHER" id="PTHR43772:SF2">
    <property type="entry name" value="PUTATIVE (AFU_ORTHOLOGUE AFUA_2G04480)-RELATED"/>
    <property type="match status" value="1"/>
</dbReference>
<dbReference type="RefSeq" id="WP_190307599.1">
    <property type="nucleotide sequence ID" value="NZ_JACNYK010000001.1"/>
</dbReference>
<evidence type="ECO:0000256" key="1">
    <source>
        <dbReference type="ARBA" id="ARBA00009865"/>
    </source>
</evidence>
<dbReference type="PANTHER" id="PTHR43772">
    <property type="entry name" value="ENDO-1,4-BETA-XYLANASE"/>
    <property type="match status" value="1"/>
</dbReference>
<comment type="similarity">
    <text evidence="1 6">Belongs to the glycosyl hydrolase 43 family.</text>
</comment>
<keyword evidence="2" id="KW-0624">Polysaccharide degradation</keyword>